<name>A0A955IA55_9BACT</name>
<comment type="caution">
    <text evidence="1">The sequence shown here is derived from an EMBL/GenBank/DDBJ whole genome shotgun (WGS) entry which is preliminary data.</text>
</comment>
<evidence type="ECO:0000313" key="2">
    <source>
        <dbReference type="Proteomes" id="UP000745577"/>
    </source>
</evidence>
<evidence type="ECO:0000313" key="1">
    <source>
        <dbReference type="EMBL" id="MCA9380601.1"/>
    </source>
</evidence>
<evidence type="ECO:0008006" key="3">
    <source>
        <dbReference type="Google" id="ProtNLM"/>
    </source>
</evidence>
<reference evidence="1" key="2">
    <citation type="journal article" date="2021" name="Microbiome">
        <title>Successional dynamics and alternative stable states in a saline activated sludge microbial community over 9 years.</title>
        <authorList>
            <person name="Wang Y."/>
            <person name="Ye J."/>
            <person name="Ju F."/>
            <person name="Liu L."/>
            <person name="Boyd J.A."/>
            <person name="Deng Y."/>
            <person name="Parks D.H."/>
            <person name="Jiang X."/>
            <person name="Yin X."/>
            <person name="Woodcroft B.J."/>
            <person name="Tyson G.W."/>
            <person name="Hugenholtz P."/>
            <person name="Polz M.F."/>
            <person name="Zhang T."/>
        </authorList>
    </citation>
    <scope>NUCLEOTIDE SEQUENCE</scope>
    <source>
        <strain evidence="1">HKST-UBA15</strain>
    </source>
</reference>
<proteinExistence type="predicted"/>
<dbReference type="AlphaFoldDB" id="A0A955IA55"/>
<dbReference type="EMBL" id="JAGQLL010000098">
    <property type="protein sequence ID" value="MCA9380601.1"/>
    <property type="molecule type" value="Genomic_DNA"/>
</dbReference>
<organism evidence="1 2">
    <name type="scientific">Candidatus Dojkabacteria bacterium</name>
    <dbReference type="NCBI Taxonomy" id="2099670"/>
    <lineage>
        <taxon>Bacteria</taxon>
        <taxon>Candidatus Dojkabacteria</taxon>
    </lineage>
</organism>
<reference evidence="1" key="1">
    <citation type="submission" date="2020-04" db="EMBL/GenBank/DDBJ databases">
        <authorList>
            <person name="Zhang T."/>
        </authorList>
    </citation>
    <scope>NUCLEOTIDE SEQUENCE</scope>
    <source>
        <strain evidence="1">HKST-UBA15</strain>
    </source>
</reference>
<sequence length="368" mass="39728">MPRKKFISVFTVFFILLQYFSPLVGLIPVQATSGGNSNVCPEGDGWSEHVEPGDDGDVDYTAPTGYVVDSVCIKGGDEDNSPNGYLQTFDTNTWYQVTYETKGNPQDREEVTKNCVGASGIETGTAKAKHGDAEGYACADISHASFKLARVQGEELVCTPGVNLLKNADFETPEVTTAAGWDIVLNGTSGLDWKVEWQGGSTIFESVNRPEIPNLELHKGVNGWLPQTGAQYAELDADWFGPTNPLNNEPASVKISQEIATIPGYEYKIEYHFSPRPGTSEADNKLISAWNGVALDTHTGAGAGNTAWTKYTKTAEATSEKAVVSFMDDGTPNSLGTFIDNVSVECVGKVKQVVEPLKLTSMCWEGDN</sequence>
<gene>
    <name evidence="1" type="ORF">KC675_05485</name>
</gene>
<protein>
    <recommendedName>
        <fullName evidence="3">DUF642 domain-containing protein</fullName>
    </recommendedName>
</protein>
<accession>A0A955IA55</accession>
<feature type="non-terminal residue" evidence="1">
    <location>
        <position position="368"/>
    </location>
</feature>
<dbReference type="Proteomes" id="UP000745577">
    <property type="component" value="Unassembled WGS sequence"/>
</dbReference>
<dbReference type="Gene3D" id="2.60.120.260">
    <property type="entry name" value="Galactose-binding domain-like"/>
    <property type="match status" value="1"/>
</dbReference>